<dbReference type="NCBIfam" id="TIGR00974">
    <property type="entry name" value="3a0107s02c"/>
    <property type="match status" value="1"/>
</dbReference>
<feature type="transmembrane region" description="Helical" evidence="10">
    <location>
        <begin position="115"/>
        <end position="143"/>
    </location>
</feature>
<keyword evidence="8 10" id="KW-1133">Transmembrane helix</keyword>
<evidence type="ECO:0000313" key="13">
    <source>
        <dbReference type="EMBL" id="MBB5617487.1"/>
    </source>
</evidence>
<comment type="function">
    <text evidence="1">Part of the binding-protein-dependent transport system for phosphate; probably responsible for the translocation of the substrate across the membrane.</text>
</comment>
<evidence type="ECO:0000256" key="2">
    <source>
        <dbReference type="ARBA" id="ARBA00004651"/>
    </source>
</evidence>
<dbReference type="CDD" id="cd06261">
    <property type="entry name" value="TM_PBP2"/>
    <property type="match status" value="1"/>
</dbReference>
<feature type="transmembrane region" description="Helical" evidence="10">
    <location>
        <begin position="300"/>
        <end position="325"/>
    </location>
</feature>
<comment type="similarity">
    <text evidence="3 10">Belongs to the binding-protein-dependent transport system permease family. CysTW subfamily.</text>
</comment>
<dbReference type="GO" id="GO:0005886">
    <property type="term" value="C:plasma membrane"/>
    <property type="evidence" value="ECO:0007669"/>
    <property type="project" value="UniProtKB-SubCell"/>
</dbReference>
<accession>A0A840XKW0</accession>
<evidence type="ECO:0000256" key="1">
    <source>
        <dbReference type="ARBA" id="ARBA00003510"/>
    </source>
</evidence>
<evidence type="ECO:0000256" key="5">
    <source>
        <dbReference type="ARBA" id="ARBA00022475"/>
    </source>
</evidence>
<feature type="transmembrane region" description="Helical" evidence="10">
    <location>
        <begin position="59"/>
        <end position="85"/>
    </location>
</feature>
<gene>
    <name evidence="13" type="ORF">BJ959_000983</name>
</gene>
<feature type="transmembrane region" description="Helical" evidence="10">
    <location>
        <begin position="190"/>
        <end position="211"/>
    </location>
</feature>
<dbReference type="PANTHER" id="PTHR42922:SF1">
    <property type="entry name" value="PHOSPHATE TRANSPORT SYSTEM PERMEASE PROTEIN PSTA"/>
    <property type="match status" value="1"/>
</dbReference>
<keyword evidence="9 10" id="KW-0472">Membrane</keyword>
<protein>
    <recommendedName>
        <fullName evidence="10">Phosphate transport system permease protein PstA</fullName>
    </recommendedName>
</protein>
<keyword evidence="6" id="KW-0592">Phosphate transport</keyword>
<proteinExistence type="inferred from homology"/>
<evidence type="ECO:0000256" key="10">
    <source>
        <dbReference type="RuleBase" id="RU363043"/>
    </source>
</evidence>
<feature type="transmembrane region" description="Helical" evidence="10">
    <location>
        <begin position="164"/>
        <end position="184"/>
    </location>
</feature>
<evidence type="ECO:0000256" key="11">
    <source>
        <dbReference type="SAM" id="MobiDB-lite"/>
    </source>
</evidence>
<dbReference type="PROSITE" id="PS50928">
    <property type="entry name" value="ABC_TM1"/>
    <property type="match status" value="1"/>
</dbReference>
<sequence>MFSLVGAVTASLATTWLLSSQLLPITGVLPVLLVAYVLFLVYYALLLSFTEPAMIVKDAVATAVIQTFALVVVGTLLFIVGFTIIRGAEALRFPNFFVQDMSLAGPLDPLSQGGILHAIVGSLIQITIALAITIPLGILTALYMNEMPGRFASFVRTVVEAMSALPSIVAGLFIYATVILILGLEKSGLAAAFAISVMMLPIMIRSSDVVIRMVPATLKEGAIGLGSGQWRTVWHVILPTARSGLTTAIILATARGIGETSPVLLTSGFTAALNLNPTSGPMISLPLAVFQFVKSPEPTMIARGFGAAAVLMVLVLVLFAVARWLGGRTIEKRERARLARIRRRQWWAAVLAPFGRLLAPVGRRLAAAGRAVGATFRRAEPPRRDSLILRGVDIVRVALVRLSRTLREWVRRTWVDASSRASEPDAPPAPAVATDAPRPEGDKS</sequence>
<dbReference type="SUPFAM" id="SSF161098">
    <property type="entry name" value="MetI-like"/>
    <property type="match status" value="1"/>
</dbReference>
<dbReference type="GO" id="GO:0035435">
    <property type="term" value="P:phosphate ion transmembrane transport"/>
    <property type="evidence" value="ECO:0007669"/>
    <property type="project" value="InterPro"/>
</dbReference>
<dbReference type="Gene3D" id="1.10.3720.10">
    <property type="entry name" value="MetI-like"/>
    <property type="match status" value="1"/>
</dbReference>
<dbReference type="InterPro" id="IPR005672">
    <property type="entry name" value="Phosphate_PstA"/>
</dbReference>
<evidence type="ECO:0000256" key="9">
    <source>
        <dbReference type="ARBA" id="ARBA00023136"/>
    </source>
</evidence>
<evidence type="ECO:0000256" key="6">
    <source>
        <dbReference type="ARBA" id="ARBA00022592"/>
    </source>
</evidence>
<feature type="domain" description="ABC transmembrane type-1" evidence="12">
    <location>
        <begin position="119"/>
        <end position="322"/>
    </location>
</feature>
<evidence type="ECO:0000256" key="8">
    <source>
        <dbReference type="ARBA" id="ARBA00022989"/>
    </source>
</evidence>
<feature type="region of interest" description="Disordered" evidence="11">
    <location>
        <begin position="417"/>
        <end position="444"/>
    </location>
</feature>
<evidence type="ECO:0000313" key="14">
    <source>
        <dbReference type="Proteomes" id="UP000552883"/>
    </source>
</evidence>
<dbReference type="Proteomes" id="UP000552883">
    <property type="component" value="Unassembled WGS sequence"/>
</dbReference>
<dbReference type="AlphaFoldDB" id="A0A840XKW0"/>
<feature type="transmembrane region" description="Helical" evidence="10">
    <location>
        <begin position="29"/>
        <end position="47"/>
    </location>
</feature>
<evidence type="ECO:0000256" key="3">
    <source>
        <dbReference type="ARBA" id="ARBA00007069"/>
    </source>
</evidence>
<evidence type="ECO:0000256" key="4">
    <source>
        <dbReference type="ARBA" id="ARBA00022448"/>
    </source>
</evidence>
<comment type="caution">
    <text evidence="13">The sequence shown here is derived from an EMBL/GenBank/DDBJ whole genome shotgun (WGS) entry which is preliminary data.</text>
</comment>
<dbReference type="RefSeq" id="WP_243739015.1">
    <property type="nucleotide sequence ID" value="NZ_BAAANZ010000012.1"/>
</dbReference>
<dbReference type="PANTHER" id="PTHR42922">
    <property type="entry name" value="PHOSPHATE TRANSPORT SYSTEM PERMEASE PROTEIN PSTA"/>
    <property type="match status" value="1"/>
</dbReference>
<name>A0A840XKW0_9MICO</name>
<dbReference type="InterPro" id="IPR035906">
    <property type="entry name" value="MetI-like_sf"/>
</dbReference>
<evidence type="ECO:0000259" key="12">
    <source>
        <dbReference type="PROSITE" id="PS50928"/>
    </source>
</evidence>
<keyword evidence="7 10" id="KW-0812">Transmembrane</keyword>
<evidence type="ECO:0000256" key="7">
    <source>
        <dbReference type="ARBA" id="ARBA00022692"/>
    </source>
</evidence>
<organism evidence="13 14">
    <name type="scientific">Microcella frigidaquae</name>
    <dbReference type="NCBI Taxonomy" id="424758"/>
    <lineage>
        <taxon>Bacteria</taxon>
        <taxon>Bacillati</taxon>
        <taxon>Actinomycetota</taxon>
        <taxon>Actinomycetes</taxon>
        <taxon>Micrococcales</taxon>
        <taxon>Microbacteriaceae</taxon>
        <taxon>Microcella</taxon>
    </lineage>
</organism>
<keyword evidence="4" id="KW-0813">Transport</keyword>
<reference evidence="13 14" key="1">
    <citation type="submission" date="2020-08" db="EMBL/GenBank/DDBJ databases">
        <title>Sequencing the genomes of 1000 actinobacteria strains.</title>
        <authorList>
            <person name="Klenk H.-P."/>
        </authorList>
    </citation>
    <scope>NUCLEOTIDE SEQUENCE [LARGE SCALE GENOMIC DNA]</scope>
    <source>
        <strain evidence="13 14">DSM 23889</strain>
    </source>
</reference>
<dbReference type="GO" id="GO:0005315">
    <property type="term" value="F:phosphate transmembrane transporter activity"/>
    <property type="evidence" value="ECO:0007669"/>
    <property type="project" value="InterPro"/>
</dbReference>
<dbReference type="Pfam" id="PF00528">
    <property type="entry name" value="BPD_transp_1"/>
    <property type="match status" value="1"/>
</dbReference>
<comment type="subcellular location">
    <subcellularLocation>
        <location evidence="2 10">Cell membrane</location>
        <topology evidence="2 10">Multi-pass membrane protein</topology>
    </subcellularLocation>
</comment>
<dbReference type="EMBL" id="JACHBS010000001">
    <property type="protein sequence ID" value="MBB5617487.1"/>
    <property type="molecule type" value="Genomic_DNA"/>
</dbReference>
<dbReference type="InterPro" id="IPR000515">
    <property type="entry name" value="MetI-like"/>
</dbReference>
<keyword evidence="14" id="KW-1185">Reference proteome</keyword>
<keyword evidence="5 10" id="KW-1003">Cell membrane</keyword>
<dbReference type="InterPro" id="IPR051408">
    <property type="entry name" value="Phosphate_transprt_permease"/>
</dbReference>